<evidence type="ECO:0000256" key="2">
    <source>
        <dbReference type="ARBA" id="ARBA00022692"/>
    </source>
</evidence>
<evidence type="ECO:0000259" key="6">
    <source>
        <dbReference type="Pfam" id="PF04335"/>
    </source>
</evidence>
<keyword evidence="4 5" id="KW-0472">Membrane</keyword>
<dbReference type="RefSeq" id="WP_301372582.1">
    <property type="nucleotide sequence ID" value="NZ_JAPZCX010000020.1"/>
</dbReference>
<reference evidence="7" key="1">
    <citation type="submission" date="2022-12" db="EMBL/GenBank/DDBJ databases">
        <authorList>
            <person name="Uljanovas D."/>
        </authorList>
    </citation>
    <scope>NUCLEOTIDE SEQUENCE</scope>
    <source>
        <strain evidence="7">RCM69</strain>
    </source>
</reference>
<keyword evidence="2 5" id="KW-0812">Transmembrane</keyword>
<evidence type="ECO:0000313" key="8">
    <source>
        <dbReference type="Proteomes" id="UP001170288"/>
    </source>
</evidence>
<protein>
    <submittedName>
        <fullName evidence="7">VirB8/TrbF family protein</fullName>
    </submittedName>
</protein>
<reference evidence="7" key="2">
    <citation type="journal article" date="2023" name="Microorganisms">
        <title>Genomic Characterization of Arcobacter butzleri Strains Isolated from Various Sources in Lithuania.</title>
        <authorList>
            <person name="Uljanovas D."/>
            <person name="Golz G."/>
            <person name="Fleischmann S."/>
            <person name="Kudirkiene E."/>
            <person name="Kasetiene N."/>
            <person name="Grineviciene A."/>
            <person name="Tamuleviciene E."/>
            <person name="Aksomaitiene J."/>
            <person name="Alter T."/>
            <person name="Malakauskas M."/>
        </authorList>
    </citation>
    <scope>NUCLEOTIDE SEQUENCE</scope>
    <source>
        <strain evidence="7">RCM69</strain>
    </source>
</reference>
<comment type="caution">
    <text evidence="7">The sequence shown here is derived from an EMBL/GenBank/DDBJ whole genome shotgun (WGS) entry which is preliminary data.</text>
</comment>
<dbReference type="EMBL" id="JAPZCX010000020">
    <property type="protein sequence ID" value="MDN5071442.1"/>
    <property type="molecule type" value="Genomic_DNA"/>
</dbReference>
<dbReference type="InterPro" id="IPR035658">
    <property type="entry name" value="TrbF"/>
</dbReference>
<dbReference type="Gene3D" id="3.10.450.230">
    <property type="entry name" value="VirB8 protein"/>
    <property type="match status" value="1"/>
</dbReference>
<evidence type="ECO:0000256" key="5">
    <source>
        <dbReference type="SAM" id="Phobius"/>
    </source>
</evidence>
<name>A0AAW7Q0E2_9BACT</name>
<gene>
    <name evidence="7" type="ORF">O8C76_10460</name>
</gene>
<organism evidence="7 8">
    <name type="scientific">Aliarcobacter butzleri</name>
    <dbReference type="NCBI Taxonomy" id="28197"/>
    <lineage>
        <taxon>Bacteria</taxon>
        <taxon>Pseudomonadati</taxon>
        <taxon>Campylobacterota</taxon>
        <taxon>Epsilonproteobacteria</taxon>
        <taxon>Campylobacterales</taxon>
        <taxon>Arcobacteraceae</taxon>
        <taxon>Aliarcobacter</taxon>
    </lineage>
</organism>
<dbReference type="Proteomes" id="UP001170288">
    <property type="component" value="Unassembled WGS sequence"/>
</dbReference>
<sequence>MEEKENSNNPFLAAKVEWLERYGGFIKQKRNWQIVAYICLIIALISVVYVGHMGSQNKLVPYLIEVDKLGNIQKVGIVKQGNLNNSNVTKFSIQTFIFSWRTIWGEPEMQKKFIFDAYKYLKKNTEAHSFINNYYRANNPFEKGKDKVVRVKVTNIVPQTLNTWQVEWEEETIIKEIPTKETYRGLITIEQIEPETEEDILNNPGGIFVTALNYSKFIQ</sequence>
<feature type="transmembrane region" description="Helical" evidence="5">
    <location>
        <begin position="34"/>
        <end position="52"/>
    </location>
</feature>
<evidence type="ECO:0000256" key="1">
    <source>
        <dbReference type="ARBA" id="ARBA00004167"/>
    </source>
</evidence>
<keyword evidence="3 5" id="KW-1133">Transmembrane helix</keyword>
<feature type="domain" description="Bacterial virulence protein VirB8" evidence="6">
    <location>
        <begin position="16"/>
        <end position="216"/>
    </location>
</feature>
<evidence type="ECO:0000256" key="3">
    <source>
        <dbReference type="ARBA" id="ARBA00022989"/>
    </source>
</evidence>
<dbReference type="SUPFAM" id="SSF54427">
    <property type="entry name" value="NTF2-like"/>
    <property type="match status" value="1"/>
</dbReference>
<comment type="subcellular location">
    <subcellularLocation>
        <location evidence="1">Membrane</location>
        <topology evidence="1">Single-pass membrane protein</topology>
    </subcellularLocation>
</comment>
<dbReference type="InterPro" id="IPR007430">
    <property type="entry name" value="VirB8"/>
</dbReference>
<evidence type="ECO:0000256" key="4">
    <source>
        <dbReference type="ARBA" id="ARBA00023136"/>
    </source>
</evidence>
<dbReference type="Pfam" id="PF04335">
    <property type="entry name" value="VirB8"/>
    <property type="match status" value="1"/>
</dbReference>
<evidence type="ECO:0000313" key="7">
    <source>
        <dbReference type="EMBL" id="MDN5071442.1"/>
    </source>
</evidence>
<dbReference type="GO" id="GO:0016020">
    <property type="term" value="C:membrane"/>
    <property type="evidence" value="ECO:0007669"/>
    <property type="project" value="UniProtKB-SubCell"/>
</dbReference>
<dbReference type="InterPro" id="IPR032710">
    <property type="entry name" value="NTF2-like_dom_sf"/>
</dbReference>
<proteinExistence type="predicted"/>
<dbReference type="AlphaFoldDB" id="A0AAW7Q0E2"/>
<dbReference type="CDD" id="cd16425">
    <property type="entry name" value="TrbF"/>
    <property type="match status" value="1"/>
</dbReference>
<accession>A0AAW7Q0E2</accession>